<proteinExistence type="predicted"/>
<evidence type="ECO:0000313" key="1">
    <source>
        <dbReference type="EMBL" id="KFD50718.1"/>
    </source>
</evidence>
<dbReference type="AlphaFoldDB" id="A0A085M0H2"/>
<evidence type="ECO:0000313" key="2">
    <source>
        <dbReference type="Proteomes" id="UP000030764"/>
    </source>
</evidence>
<dbReference type="EMBL" id="KL363249">
    <property type="protein sequence ID" value="KFD50718.1"/>
    <property type="molecule type" value="Genomic_DNA"/>
</dbReference>
<name>A0A085M0H2_9BILA</name>
<organism evidence="1 2">
    <name type="scientific">Trichuris suis</name>
    <name type="common">pig whipworm</name>
    <dbReference type="NCBI Taxonomy" id="68888"/>
    <lineage>
        <taxon>Eukaryota</taxon>
        <taxon>Metazoa</taxon>
        <taxon>Ecdysozoa</taxon>
        <taxon>Nematoda</taxon>
        <taxon>Enoplea</taxon>
        <taxon>Dorylaimia</taxon>
        <taxon>Trichinellida</taxon>
        <taxon>Trichuridae</taxon>
        <taxon>Trichuris</taxon>
    </lineage>
</organism>
<accession>A0A085M0H2</accession>
<sequence>MRFVPEVVADFDCKLLIYSSQRYRTLLSALCTFFEQDKALRYLVSVQGTKGTVNVEELS</sequence>
<keyword evidence="2" id="KW-1185">Reference proteome</keyword>
<protein>
    <submittedName>
        <fullName evidence="1">Uncharacterized protein</fullName>
    </submittedName>
</protein>
<reference evidence="1 2" key="1">
    <citation type="journal article" date="2014" name="Nat. Genet.">
        <title>Genome and transcriptome of the porcine whipworm Trichuris suis.</title>
        <authorList>
            <person name="Jex A.R."/>
            <person name="Nejsum P."/>
            <person name="Schwarz E.M."/>
            <person name="Hu L."/>
            <person name="Young N.D."/>
            <person name="Hall R.S."/>
            <person name="Korhonen P.K."/>
            <person name="Liao S."/>
            <person name="Thamsborg S."/>
            <person name="Xia J."/>
            <person name="Xu P."/>
            <person name="Wang S."/>
            <person name="Scheerlinck J.P."/>
            <person name="Hofmann A."/>
            <person name="Sternberg P.W."/>
            <person name="Wang J."/>
            <person name="Gasser R.B."/>
        </authorList>
    </citation>
    <scope>NUCLEOTIDE SEQUENCE [LARGE SCALE GENOMIC DNA]</scope>
    <source>
        <strain evidence="1">DCEP-RM93M</strain>
    </source>
</reference>
<dbReference type="Proteomes" id="UP000030764">
    <property type="component" value="Unassembled WGS sequence"/>
</dbReference>
<gene>
    <name evidence="1" type="ORF">M513_08374</name>
</gene>